<dbReference type="GeneID" id="90158195"/>
<keyword evidence="3" id="KW-1185">Reference proteome</keyword>
<feature type="compositionally biased region" description="Basic residues" evidence="1">
    <location>
        <begin position="445"/>
        <end position="464"/>
    </location>
</feature>
<evidence type="ECO:0000313" key="3">
    <source>
        <dbReference type="Proteomes" id="UP000009154"/>
    </source>
</evidence>
<dbReference type="KEGG" id="gpo:GPOL_c11250"/>
<dbReference type="SUPFAM" id="SSF53474">
    <property type="entry name" value="alpha/beta-Hydrolases"/>
    <property type="match status" value="1"/>
</dbReference>
<organism evidence="2 3">
    <name type="scientific">Gordonia polyisoprenivorans (strain DSM 44266 / VH2)</name>
    <dbReference type="NCBI Taxonomy" id="1112204"/>
    <lineage>
        <taxon>Bacteria</taxon>
        <taxon>Bacillati</taxon>
        <taxon>Actinomycetota</taxon>
        <taxon>Actinomycetes</taxon>
        <taxon>Mycobacteriales</taxon>
        <taxon>Gordoniaceae</taxon>
        <taxon>Gordonia</taxon>
    </lineage>
</organism>
<reference evidence="2 3" key="1">
    <citation type="journal article" date="2012" name="Appl. Environ. Microbiol.">
        <title>Involvement of two latex-clearing proteins during rubber degradation and insights into the subsequent degradation pathway revealed by the genome sequence of Gordonia polyisoprenivorans strain VH2.</title>
        <authorList>
            <person name="Hiessl S."/>
            <person name="Schuldes J."/>
            <person name="Thurmer A."/>
            <person name="Halbsguth T."/>
            <person name="Broker D."/>
            <person name="Angelov A."/>
            <person name="Liebl W."/>
            <person name="Daniel R."/>
            <person name="Steinbuchel A."/>
        </authorList>
    </citation>
    <scope>NUCLEOTIDE SEQUENCE [LARGE SCALE GENOMIC DNA]</scope>
    <source>
        <strain evidence="3">DSM 44266 / VH2</strain>
    </source>
</reference>
<dbReference type="STRING" id="1112204.GPOL_c11250"/>
<protein>
    <submittedName>
        <fullName evidence="2">Putative esterase</fullName>
    </submittedName>
</protein>
<dbReference type="AlphaFoldDB" id="H6N1H6"/>
<dbReference type="RefSeq" id="WP_014359088.1">
    <property type="nucleotide sequence ID" value="NC_016906.1"/>
</dbReference>
<dbReference type="HOGENOM" id="CLU_026624_3_2_11"/>
<feature type="compositionally biased region" description="Low complexity" evidence="1">
    <location>
        <begin position="468"/>
        <end position="481"/>
    </location>
</feature>
<dbReference type="EMBL" id="CP003119">
    <property type="protein sequence ID" value="AFA72187.1"/>
    <property type="molecule type" value="Genomic_DNA"/>
</dbReference>
<feature type="compositionally biased region" description="Basic and acidic residues" evidence="1">
    <location>
        <begin position="482"/>
        <end position="496"/>
    </location>
</feature>
<evidence type="ECO:0000256" key="1">
    <source>
        <dbReference type="SAM" id="MobiDB-lite"/>
    </source>
</evidence>
<feature type="region of interest" description="Disordered" evidence="1">
    <location>
        <begin position="396"/>
        <end position="496"/>
    </location>
</feature>
<sequence>MRGGGFGVRRRVVTALVVVTSTAGALIGVAGQARAVDPDTLRPGCEWRTPDEEAQHIQTCTLYSEALGQNVVVQVRASDQAPGQTEQAVYFLDGLGSNDEYNNWATPISGAVPAYSTSYNLVMPAGGKGEWDANWQSAPTGSTTAPQWDTFLGEELPAYLNENFDIGTSDNAIVGVSMSGAPAVIVALNHPEVFAVARSYSGFYETNNPLGWVLIPIIQTARADIDNGLSAMWGLPLSEGNTWADNDVLSRIAEAKANGQTIIISTGNGIPSVGELQLAWQTLQQQPLVLWPILIPGALVTELLGVGLEVGALTSTVILNTAAQRMDLPVEFTYSNGGHNWFSWASTQPSDAAQIEADLAAAAEKSAADNVAAQQNAAAQQQVAVQQVVAPVTTSEPTSAAAQAPVVEVSTSLPTTTEPTTTQPTTNQPTTTAAELTSQPGTPKTPRKVRPTQHLPRNPRHPPPLRHPFPLSHPQRPTPAESARRRSRAETGGRCR</sequence>
<dbReference type="InterPro" id="IPR000801">
    <property type="entry name" value="Esterase-like"/>
</dbReference>
<dbReference type="eggNOG" id="COG0627">
    <property type="taxonomic scope" value="Bacteria"/>
</dbReference>
<dbReference type="InterPro" id="IPR050583">
    <property type="entry name" value="Mycobacterial_A85_antigen"/>
</dbReference>
<gene>
    <name evidence="2" type="ordered locus">GPOL_c11250</name>
</gene>
<dbReference type="GO" id="GO:0016747">
    <property type="term" value="F:acyltransferase activity, transferring groups other than amino-acyl groups"/>
    <property type="evidence" value="ECO:0007669"/>
    <property type="project" value="TreeGrafter"/>
</dbReference>
<dbReference type="PANTHER" id="PTHR48098">
    <property type="entry name" value="ENTEROCHELIN ESTERASE-RELATED"/>
    <property type="match status" value="1"/>
</dbReference>
<feature type="compositionally biased region" description="Low complexity" evidence="1">
    <location>
        <begin position="410"/>
        <end position="437"/>
    </location>
</feature>
<dbReference type="PANTHER" id="PTHR48098:SF1">
    <property type="entry name" value="DIACYLGLYCEROL ACYLTRANSFERASE_MYCOLYLTRANSFERASE AG85A"/>
    <property type="match status" value="1"/>
</dbReference>
<name>H6N1H6_GORPV</name>
<evidence type="ECO:0000313" key="2">
    <source>
        <dbReference type="EMBL" id="AFA72187.1"/>
    </source>
</evidence>
<dbReference type="Pfam" id="PF00756">
    <property type="entry name" value="Esterase"/>
    <property type="match status" value="1"/>
</dbReference>
<dbReference type="InterPro" id="IPR029058">
    <property type="entry name" value="AB_hydrolase_fold"/>
</dbReference>
<dbReference type="Gene3D" id="3.40.50.1820">
    <property type="entry name" value="alpha/beta hydrolase"/>
    <property type="match status" value="1"/>
</dbReference>
<proteinExistence type="predicted"/>
<dbReference type="Proteomes" id="UP000009154">
    <property type="component" value="Chromosome"/>
</dbReference>
<accession>H6N1H6</accession>